<evidence type="ECO:0000256" key="2">
    <source>
        <dbReference type="ARBA" id="ARBA00022419"/>
    </source>
</evidence>
<evidence type="ECO:0000256" key="1">
    <source>
        <dbReference type="ARBA" id="ARBA00003670"/>
    </source>
</evidence>
<dbReference type="RefSeq" id="WP_377044712.1">
    <property type="nucleotide sequence ID" value="NZ_JBHLUN010000008.1"/>
</dbReference>
<keyword evidence="3" id="KW-0456">Lyase</keyword>
<dbReference type="SUPFAM" id="SSF51621">
    <property type="entry name" value="Phosphoenolpyruvate/pyruvate domain"/>
    <property type="match status" value="1"/>
</dbReference>
<dbReference type="PANTHER" id="PTHR30523">
    <property type="entry name" value="PHOSPHOENOLPYRUVATE CARBOXYLASE"/>
    <property type="match status" value="1"/>
</dbReference>
<gene>
    <name evidence="3" type="ORF">ACFFGY_11890</name>
</gene>
<dbReference type="PANTHER" id="PTHR30523:SF6">
    <property type="entry name" value="PHOSPHOENOLPYRUVATE CARBOXYLASE"/>
    <property type="match status" value="1"/>
</dbReference>
<organism evidence="3 4">
    <name type="scientific">Roseomonas elaeocarpi</name>
    <dbReference type="NCBI Taxonomy" id="907779"/>
    <lineage>
        <taxon>Bacteria</taxon>
        <taxon>Pseudomonadati</taxon>
        <taxon>Pseudomonadota</taxon>
        <taxon>Alphaproteobacteria</taxon>
        <taxon>Acetobacterales</taxon>
        <taxon>Roseomonadaceae</taxon>
        <taxon>Roseomonas</taxon>
    </lineage>
</organism>
<comment type="caution">
    <text evidence="3">The sequence shown here is derived from an EMBL/GenBank/DDBJ whole genome shotgun (WGS) entry which is preliminary data.</text>
</comment>
<proteinExistence type="predicted"/>
<dbReference type="GO" id="GO:0008964">
    <property type="term" value="F:phosphoenolpyruvate carboxylase activity"/>
    <property type="evidence" value="ECO:0007669"/>
    <property type="project" value="UniProtKB-EC"/>
</dbReference>
<dbReference type="InterPro" id="IPR021135">
    <property type="entry name" value="PEP_COase"/>
</dbReference>
<protein>
    <recommendedName>
        <fullName evidence="2">Phosphoenolpyruvate carboxylase</fullName>
    </recommendedName>
</protein>
<keyword evidence="4" id="KW-1185">Reference proteome</keyword>
<dbReference type="Proteomes" id="UP001589865">
    <property type="component" value="Unassembled WGS sequence"/>
</dbReference>
<sequence>MPDRTPPADAGTLLEELRRIRAAVGEAGFGNPVLSLAARVERRLAEGSLDEAAVTALVRSLRDEAFRDRAARTARYVGGTDPGASLAAMAQLAPAALEGEAPEGGFDAARDRLERTRFSAVFTAHPTFALPPEVYADLAALASGREAAAEHASHRPSRPTLEDEFSQAVAAIAHGRDAIDALTRTLLSAARERWPDRWSALRPRPVTLASWVGYDTDGRVDIGWWDTLRLRLRMKRLQLERLRDALAPLPAPAASARLAEALAALEQQIEACPTDGTPEAVASFGRLVAATRDAALTTPEPLLRDLDAAVEAAEGEAQLDLAVVRAGLFAHGLSLAHTHVRLNASQLHNALRQRTGLADPPADPSRRRTLLAAMDEALGKLSPVPVDFGAILAEQASAARLMMTVAQIAKHVDGSAPVRFLIAETESGYTLLSALYLATLFGVDRQVEISPLFETPEALENGERVLEEALRSPHWRRYLAGIGRLSLQFGYSDSGRYMGQLPATYLIERLRLRVAELLSRHGLSGVEVVFFDTHGESVGRGAHPFSLTDRLRYLSPTRSRRVLVRAGIPVRLESAFQGGDGYLLFGTPELALATVARVAAHSFAAIPPQADPTVIGPDGTDPVYAEGDFAAGFFTTAGAAMRDLVEDPGYAALLGAFGPALLDPTGSRPSARQTDGMGGPAVIRHPRELRAIPNNAILQQVGWMANSLHGLGGALSRYGHNFEELRRNSPRFRRAMDFAAHALAHSDLDVLRAVVSLLDPGAWLDRAATAEAEDREAALRLATILEDMALAAPLGAMFRRVQADHLLLRGTWPDAPRMEEREVLLHALRIAVIGRIWRLAMRVPEFSARHGVTHAALLTRLVRLDVPAALELLRDIFPALPDPAAGLDYGEPPGPRGASSYEREHREVFEPMGRLFALVREIGTAVSHDVGAFG</sequence>
<name>A0ABV6JWK0_9PROT</name>
<evidence type="ECO:0000313" key="4">
    <source>
        <dbReference type="Proteomes" id="UP001589865"/>
    </source>
</evidence>
<accession>A0ABV6JWK0</accession>
<comment type="function">
    <text evidence="1">Forms oxaloacetate, a four-carbon dicarboxylic acid source for the tricarboxylic acid cycle.</text>
</comment>
<evidence type="ECO:0000313" key="3">
    <source>
        <dbReference type="EMBL" id="MFC0408958.1"/>
    </source>
</evidence>
<reference evidence="3 4" key="1">
    <citation type="submission" date="2024-09" db="EMBL/GenBank/DDBJ databases">
        <authorList>
            <person name="Sun Q."/>
            <person name="Mori K."/>
        </authorList>
    </citation>
    <scope>NUCLEOTIDE SEQUENCE [LARGE SCALE GENOMIC DNA]</scope>
    <source>
        <strain evidence="3 4">TBRC 5777</strain>
    </source>
</reference>
<dbReference type="Pfam" id="PF00311">
    <property type="entry name" value="PEPcase"/>
    <property type="match status" value="1"/>
</dbReference>
<dbReference type="EMBL" id="JBHLUN010000008">
    <property type="protein sequence ID" value="MFC0408958.1"/>
    <property type="molecule type" value="Genomic_DNA"/>
</dbReference>
<dbReference type="InterPro" id="IPR015813">
    <property type="entry name" value="Pyrv/PenolPyrv_kinase-like_dom"/>
</dbReference>